<gene>
    <name evidence="2" type="ORF">LY89DRAFT_136365</name>
</gene>
<evidence type="ECO:0000313" key="3">
    <source>
        <dbReference type="Proteomes" id="UP000070700"/>
    </source>
</evidence>
<keyword evidence="3" id="KW-1185">Reference proteome</keyword>
<sequence>MAPTYRNQNRRQNRTGVIDHDIYEGIPVRQWRREYVTVAPPPTQDSTTSQNDIWAVELPHGMPKDSHLLPQHSQDLLRAARSGRIYKRPAPPEEEEADPEAILGDKPEKKEEDPKDKGFTAKAWKPAPRHLDLTDNDYLAKKRKNLVPKKPNPPPVIATVTKTTVKRIDAAGNEYVQDVVVPHGQKVEGEVIAQTVIPDPSAIADPFTAQPTPPKRKGGTSKKKLKGPGRGRKKKQQQLAPTSAPQPAPVDGVVQSTPVEGVVGAEGMKIEADANGTPTNNEDTEMGEGSMAASDDDDGDDGDDGEDGDDGDDDEGSDAQNSPSKRPRTTSPPPGSLPPISSIPDLAQPDTIMGGTELAGPAKIFTDREKSEGKSGSPLKTVALTASALTSPHESPTFAGPAGTFPEPAHQSPVTASTEVSDLNEVMQQEVVESAPTILPPPPPEPTEAEVEAAVEMRQEEEEEEEMLLDIQDNANNAQIGGPEPVAPEPIVSEPVISEPEREVIVEKLLVEVVPVEVIPTEIIPPAVAPTEAVPIETIPAEVVETVEIPSVVQTVIEPPVLQPVEVTEIGEVVEERKAEEPAPELAPVSAPVPESIPAPEADDDDDNYPDLLGGLERSLEKKEAKQEKVETEDGKEAEPAPAVES</sequence>
<feature type="region of interest" description="Disordered" evidence="1">
    <location>
        <begin position="86"/>
        <end position="136"/>
    </location>
</feature>
<reference evidence="2 3" key="1">
    <citation type="submission" date="2015-10" db="EMBL/GenBank/DDBJ databases">
        <title>Full genome of DAOMC 229536 Phialocephala scopiformis, a fungal endophyte of spruce producing the potent anti-insectan compound rugulosin.</title>
        <authorList>
            <consortium name="DOE Joint Genome Institute"/>
            <person name="Walker A.K."/>
            <person name="Frasz S.L."/>
            <person name="Seifert K.A."/>
            <person name="Miller J.D."/>
            <person name="Mondo S.J."/>
            <person name="Labutti K."/>
            <person name="Lipzen A."/>
            <person name="Dockter R."/>
            <person name="Kennedy M."/>
            <person name="Grigoriev I.V."/>
            <person name="Spatafora J.W."/>
        </authorList>
    </citation>
    <scope>NUCLEOTIDE SEQUENCE [LARGE SCALE GENOMIC DNA]</scope>
    <source>
        <strain evidence="2 3">CBS 120377</strain>
    </source>
</reference>
<feature type="compositionally biased region" description="Basic and acidic residues" evidence="1">
    <location>
        <begin position="103"/>
        <end position="119"/>
    </location>
</feature>
<dbReference type="Proteomes" id="UP000070700">
    <property type="component" value="Unassembled WGS sequence"/>
</dbReference>
<dbReference type="KEGG" id="psco:LY89DRAFT_136365"/>
<feature type="region of interest" description="Disordered" evidence="1">
    <location>
        <begin position="198"/>
        <end position="467"/>
    </location>
</feature>
<feature type="compositionally biased region" description="Acidic residues" evidence="1">
    <location>
        <begin position="447"/>
        <end position="467"/>
    </location>
</feature>
<feature type="compositionally biased region" description="Acidic residues" evidence="1">
    <location>
        <begin position="294"/>
        <end position="317"/>
    </location>
</feature>
<dbReference type="STRING" id="149040.A0A194X2V1"/>
<dbReference type="InParanoid" id="A0A194X2V1"/>
<organism evidence="2 3">
    <name type="scientific">Mollisia scopiformis</name>
    <name type="common">Conifer needle endophyte fungus</name>
    <name type="synonym">Phialocephala scopiformis</name>
    <dbReference type="NCBI Taxonomy" id="149040"/>
    <lineage>
        <taxon>Eukaryota</taxon>
        <taxon>Fungi</taxon>
        <taxon>Dikarya</taxon>
        <taxon>Ascomycota</taxon>
        <taxon>Pezizomycotina</taxon>
        <taxon>Leotiomycetes</taxon>
        <taxon>Helotiales</taxon>
        <taxon>Mollisiaceae</taxon>
        <taxon>Mollisia</taxon>
    </lineage>
</organism>
<evidence type="ECO:0000313" key="2">
    <source>
        <dbReference type="EMBL" id="KUJ14349.1"/>
    </source>
</evidence>
<accession>A0A194X2V1</accession>
<dbReference type="GeneID" id="28815004"/>
<dbReference type="AlphaFoldDB" id="A0A194X2V1"/>
<proteinExistence type="predicted"/>
<feature type="region of interest" description="Disordered" evidence="1">
    <location>
        <begin position="575"/>
        <end position="646"/>
    </location>
</feature>
<evidence type="ECO:0000256" key="1">
    <source>
        <dbReference type="SAM" id="MobiDB-lite"/>
    </source>
</evidence>
<evidence type="ECO:0008006" key="4">
    <source>
        <dbReference type="Google" id="ProtNLM"/>
    </source>
</evidence>
<feature type="compositionally biased region" description="Basic and acidic residues" evidence="1">
    <location>
        <begin position="618"/>
        <end position="639"/>
    </location>
</feature>
<protein>
    <recommendedName>
        <fullName evidence="4">Lyr family protein</fullName>
    </recommendedName>
</protein>
<dbReference type="OrthoDB" id="275715at2759"/>
<name>A0A194X2V1_MOLSC</name>
<feature type="compositionally biased region" description="Basic residues" evidence="1">
    <location>
        <begin position="214"/>
        <end position="236"/>
    </location>
</feature>
<dbReference type="RefSeq" id="XP_018068704.1">
    <property type="nucleotide sequence ID" value="XM_018205278.1"/>
</dbReference>
<dbReference type="EMBL" id="KQ947420">
    <property type="protein sequence ID" value="KUJ14349.1"/>
    <property type="molecule type" value="Genomic_DNA"/>
</dbReference>
<feature type="compositionally biased region" description="Polar residues" evidence="1">
    <location>
        <begin position="412"/>
        <end position="421"/>
    </location>
</feature>